<organism evidence="2 3">
    <name type="scientific">Durusdinium trenchii</name>
    <dbReference type="NCBI Taxonomy" id="1381693"/>
    <lineage>
        <taxon>Eukaryota</taxon>
        <taxon>Sar</taxon>
        <taxon>Alveolata</taxon>
        <taxon>Dinophyceae</taxon>
        <taxon>Suessiales</taxon>
        <taxon>Symbiodiniaceae</taxon>
        <taxon>Durusdinium</taxon>
    </lineage>
</organism>
<feature type="compositionally biased region" description="Basic and acidic residues" evidence="1">
    <location>
        <begin position="120"/>
        <end position="133"/>
    </location>
</feature>
<evidence type="ECO:0000313" key="2">
    <source>
        <dbReference type="EMBL" id="CAK9052207.1"/>
    </source>
</evidence>
<proteinExistence type="predicted"/>
<evidence type="ECO:0000256" key="1">
    <source>
        <dbReference type="SAM" id="MobiDB-lite"/>
    </source>
</evidence>
<protein>
    <submittedName>
        <fullName evidence="2">Uncharacterized protein</fullName>
    </submittedName>
</protein>
<comment type="caution">
    <text evidence="2">The sequence shown here is derived from an EMBL/GenBank/DDBJ whole genome shotgun (WGS) entry which is preliminary data.</text>
</comment>
<feature type="region of interest" description="Disordered" evidence="1">
    <location>
        <begin position="212"/>
        <end position="237"/>
    </location>
</feature>
<keyword evidence="3" id="KW-1185">Reference proteome</keyword>
<reference evidence="2 3" key="1">
    <citation type="submission" date="2024-02" db="EMBL/GenBank/DDBJ databases">
        <authorList>
            <person name="Chen Y."/>
            <person name="Shah S."/>
            <person name="Dougan E. K."/>
            <person name="Thang M."/>
            <person name="Chan C."/>
        </authorList>
    </citation>
    <scope>NUCLEOTIDE SEQUENCE [LARGE SCALE GENOMIC DNA]</scope>
</reference>
<dbReference type="Proteomes" id="UP001642464">
    <property type="component" value="Unassembled WGS sequence"/>
</dbReference>
<dbReference type="EMBL" id="CAXAMM010022558">
    <property type="protein sequence ID" value="CAK9052207.1"/>
    <property type="molecule type" value="Genomic_DNA"/>
</dbReference>
<evidence type="ECO:0000313" key="3">
    <source>
        <dbReference type="Proteomes" id="UP001642464"/>
    </source>
</evidence>
<gene>
    <name evidence="2" type="ORF">SCF082_LOCUS28591</name>
</gene>
<feature type="compositionally biased region" description="Basic and acidic residues" evidence="1">
    <location>
        <begin position="212"/>
        <end position="230"/>
    </location>
</feature>
<accession>A0ABP0MN01</accession>
<sequence length="888" mass="101211">MRWVKPKTKRSDRESPDIVKSQWNTGNKNDLADLLVKANFNQEEFLVRLKVVVAKKQQISLTIDEGWYTEAELANDFKWSAFLCLCVYCWCICSGCHKLNQYDGTEEFWVVVRETGQRTESHSFEERHEETKQADSAPTFDLAGNKFEGLEQLNKRKETEKSAPTTGSVDQLRKEVVNLDQQFDSCQEVWVKGEANGFLNEESQKKFFEKAVKSEGKEKKEKKDKKDKQQGPKPGNVIRGFAQRIGDGVGNPNLIAGSVDQSGRPGCKNIRAGGDNVTPLQSSDQSRCSTYVVYRSLKYPPPVPAREPIMASCTSAIASARDFVADVGERVAQKSGGLLEVSRCSLSNPERDCQRVIVNKFSLTLDVERSHLESQPDIPILRIRSWFEFFLKNSCIHILHGLHQSHEAREKAILSNFWQNFRRLCPNHAIFDKEDQGLISLPTAVPLLLHGDEGRGRRHTAHFVLSFHSIIGFGFAKVQKKKRTWAKMECNFAGHSFTNRFLIASLRKGDYADQNSSTWDLLMRTAAEEAHFMWETGVASPEGQRYWGVVIGIIGDWPFLHKCGSFSRSFNNIQRRAVVRNSPNGICHLCRAAQVGFQFEQLGTRRPDWLQTLFSEDPFLQPNPFVDHLLYEPQKAPAIWCFDWFHTMHLGVLKSYLGSLLALFSEEEPHGSIDCRFQALTEKFKTFCCQNSRRAHVGKLSKEMIGWETTSSFPGGQWHKGALTTVLMEFAESRFNTETFPHQPLLGLAAEACEAVQACSRFLYRSDLWLEPAQCNLVAELGFKFLRRYAQMASLAQRTGRCLFVLQPKIHCLHHFMVELLDASNRNVRGLNPLGKSCQPSEDFIGRPSRLARRVTAQRPVLHRIMDRYLLSTYGHFVRHRYLIRGEG</sequence>
<feature type="region of interest" description="Disordered" evidence="1">
    <location>
        <begin position="120"/>
        <end position="141"/>
    </location>
</feature>
<name>A0ABP0MN01_9DINO</name>